<dbReference type="Proteomes" id="UP000223559">
    <property type="component" value="Chromosome"/>
</dbReference>
<dbReference type="InterPro" id="IPR012349">
    <property type="entry name" value="Split_barrel_FMN-bd"/>
</dbReference>
<dbReference type="InterPro" id="IPR011576">
    <property type="entry name" value="Pyridox_Oxase_N"/>
</dbReference>
<evidence type="ECO:0000259" key="1">
    <source>
        <dbReference type="Pfam" id="PF01243"/>
    </source>
</evidence>
<dbReference type="Pfam" id="PF01243">
    <property type="entry name" value="PNPOx_N"/>
    <property type="match status" value="1"/>
</dbReference>
<dbReference type="EMBL" id="CP017697">
    <property type="protein sequence ID" value="ATO44584.1"/>
    <property type="molecule type" value="Genomic_DNA"/>
</dbReference>
<feature type="domain" description="Pyridoxamine 5'-phosphate oxidase N-terminal" evidence="1">
    <location>
        <begin position="4"/>
        <end position="122"/>
    </location>
</feature>
<keyword evidence="3" id="KW-1185">Reference proteome</keyword>
<dbReference type="RefSeq" id="WP_010012879.1">
    <property type="nucleotide sequence ID" value="NZ_AEOS01000097.1"/>
</dbReference>
<dbReference type="SUPFAM" id="SSF50475">
    <property type="entry name" value="FMN-binding split barrel"/>
    <property type="match status" value="1"/>
</dbReference>
<evidence type="ECO:0000313" key="3">
    <source>
        <dbReference type="Proteomes" id="UP000223559"/>
    </source>
</evidence>
<protein>
    <recommendedName>
        <fullName evidence="1">Pyridoxamine 5'-phosphate oxidase N-terminal domain-containing protein</fullName>
    </recommendedName>
</protein>
<name>A0A2D1KR20_9LACO</name>
<reference evidence="2 3" key="1">
    <citation type="submission" date="2016-10" db="EMBL/GenBank/DDBJ databases">
        <title>The whole genome sequencing and assembly of L. cotyniformis subsp. torquens DSM 20004 strain.</title>
        <authorList>
            <person name="Park M.-K."/>
            <person name="Lee Y.-J."/>
            <person name="Yi H."/>
            <person name="Bahn Y.-S."/>
            <person name="Kim J.F."/>
            <person name="Lee D.-W."/>
        </authorList>
    </citation>
    <scope>NUCLEOTIDE SEQUENCE [LARGE SCALE GENOMIC DNA]</scope>
    <source>
        <strain evidence="2 3">DSM 20004</strain>
    </source>
</reference>
<dbReference type="KEGG" id="lcy:LC20004_12025"/>
<gene>
    <name evidence="2" type="ORF">LC20004_12025</name>
</gene>
<dbReference type="Gene3D" id="2.30.110.10">
    <property type="entry name" value="Electron Transport, Fmn-binding Protein, Chain A"/>
    <property type="match status" value="1"/>
</dbReference>
<dbReference type="OrthoDB" id="2292918at2"/>
<proteinExistence type="predicted"/>
<evidence type="ECO:0000313" key="2">
    <source>
        <dbReference type="EMBL" id="ATO44584.1"/>
    </source>
</evidence>
<organism evidence="2 3">
    <name type="scientific">Loigolactobacillus coryniformis subsp. torquens DSM 20004 = KCTC 3535</name>
    <dbReference type="NCBI Taxonomy" id="1423822"/>
    <lineage>
        <taxon>Bacteria</taxon>
        <taxon>Bacillati</taxon>
        <taxon>Bacillota</taxon>
        <taxon>Bacilli</taxon>
        <taxon>Lactobacillales</taxon>
        <taxon>Lactobacillaceae</taxon>
        <taxon>Loigolactobacillus</taxon>
    </lineage>
</organism>
<sequence length="135" mass="14596">MSAKDKFDQIMQEATQVSIATLTVDGKAPDVRIVLFVYLPTTHQLLFMTGTNAPKVAQIAAHSAAAFTTQAVGNQNFARAKQAKVQKVTPTEAMKKAYSDKFPATAAYAAHSDFFTVDFDSVAVTADNQTETITF</sequence>
<accession>A0A2D1KR20</accession>
<dbReference type="AlphaFoldDB" id="A0A2D1KR20"/>